<feature type="signal peptide" evidence="2">
    <location>
        <begin position="1"/>
        <end position="17"/>
    </location>
</feature>
<dbReference type="WBParaSite" id="ACAC_0000998301-mRNA-1">
    <property type="protein sequence ID" value="ACAC_0000998301-mRNA-1"/>
    <property type="gene ID" value="ACAC_0000998301"/>
</dbReference>
<feature type="compositionally biased region" description="Low complexity" evidence="1">
    <location>
        <begin position="236"/>
        <end position="250"/>
    </location>
</feature>
<proteinExistence type="predicted"/>
<feature type="compositionally biased region" description="Low complexity" evidence="1">
    <location>
        <begin position="284"/>
        <end position="304"/>
    </location>
</feature>
<sequence>MHAAPVFVAVIISYAAAQQTFQSTVFDLPAELPAEDYAVLSQIDDVPKKEIKQITKPRKIDKGALHLPQVEPPTQPSPLEKPQSVSQPSNPITPVPFSLATYPTLPSPAPPMQFTIAPFSLPVNFTSPPSHFVLPTHPTLSPIILPSHPTLPPFTFPTHPTLPPLTAAPPPQLPMTGTAQFPQFQQIGSQPHVIQPPQQFQQFGSQPTAIQYPQQFQQFGSQPQAIQSPQQFQQFGPVHQAMQPPQQPHQGNPSLVQSPENYHQRNDAQIPFFQTQTEQPLYYQPAQSQSQVQQSTLQTKQQGQNAEQPQVLYGGFPQQEQPVYSQFPQPQQLVAQTAPQQRQQLRPLQQQYGERNYQQPNHLVQRPQSFGPTQSQTQQFAQPATPQFIGFQPNQQQQRYEQVFLKNSFHYFGK</sequence>
<organism evidence="3 4">
    <name type="scientific">Angiostrongylus cantonensis</name>
    <name type="common">Rat lungworm</name>
    <dbReference type="NCBI Taxonomy" id="6313"/>
    <lineage>
        <taxon>Eukaryota</taxon>
        <taxon>Metazoa</taxon>
        <taxon>Ecdysozoa</taxon>
        <taxon>Nematoda</taxon>
        <taxon>Chromadorea</taxon>
        <taxon>Rhabditida</taxon>
        <taxon>Rhabditina</taxon>
        <taxon>Rhabditomorpha</taxon>
        <taxon>Strongyloidea</taxon>
        <taxon>Metastrongylidae</taxon>
        <taxon>Angiostrongylus</taxon>
    </lineage>
</organism>
<feature type="compositionally biased region" description="Polar residues" evidence="1">
    <location>
        <begin position="251"/>
        <end position="260"/>
    </location>
</feature>
<dbReference type="Proteomes" id="UP000035642">
    <property type="component" value="Unassembled WGS sequence"/>
</dbReference>
<keyword evidence="2" id="KW-0732">Signal</keyword>
<feature type="compositionally biased region" description="Polar residues" evidence="1">
    <location>
        <begin position="83"/>
        <end position="92"/>
    </location>
</feature>
<keyword evidence="3" id="KW-1185">Reference proteome</keyword>
<feature type="region of interest" description="Disordered" evidence="1">
    <location>
        <begin position="236"/>
        <end position="260"/>
    </location>
</feature>
<name>A0A0K0DG30_ANGCA</name>
<reference evidence="4" key="2">
    <citation type="submission" date="2017-02" db="UniProtKB">
        <authorList>
            <consortium name="WormBaseParasite"/>
        </authorList>
    </citation>
    <scope>IDENTIFICATION</scope>
</reference>
<feature type="region of interest" description="Disordered" evidence="1">
    <location>
        <begin position="283"/>
        <end position="306"/>
    </location>
</feature>
<dbReference type="AlphaFoldDB" id="A0A0K0DG30"/>
<evidence type="ECO:0000313" key="4">
    <source>
        <dbReference type="WBParaSite" id="ACAC_0000998301-mRNA-1"/>
    </source>
</evidence>
<protein>
    <submittedName>
        <fullName evidence="4">Extensin-like</fullName>
    </submittedName>
</protein>
<feature type="region of interest" description="Disordered" evidence="1">
    <location>
        <begin position="58"/>
        <end position="92"/>
    </location>
</feature>
<accession>A0A0K0DG30</accession>
<evidence type="ECO:0000313" key="3">
    <source>
        <dbReference type="Proteomes" id="UP000035642"/>
    </source>
</evidence>
<reference evidence="3" key="1">
    <citation type="submission" date="2012-09" db="EMBL/GenBank/DDBJ databases">
        <authorList>
            <person name="Martin A.A."/>
        </authorList>
    </citation>
    <scope>NUCLEOTIDE SEQUENCE</scope>
</reference>
<evidence type="ECO:0000256" key="1">
    <source>
        <dbReference type="SAM" id="MobiDB-lite"/>
    </source>
</evidence>
<evidence type="ECO:0000256" key="2">
    <source>
        <dbReference type="SAM" id="SignalP"/>
    </source>
</evidence>
<feature type="chain" id="PRO_5005326649" evidence="2">
    <location>
        <begin position="18"/>
        <end position="414"/>
    </location>
</feature>